<evidence type="ECO:0000256" key="4">
    <source>
        <dbReference type="ARBA" id="ARBA00022786"/>
    </source>
</evidence>
<evidence type="ECO:0000256" key="2">
    <source>
        <dbReference type="ARBA" id="ARBA00012759"/>
    </source>
</evidence>
<keyword evidence="4" id="KW-0833">Ubl conjugation pathway</keyword>
<feature type="domain" description="USP" evidence="8">
    <location>
        <begin position="627"/>
        <end position="1180"/>
    </location>
</feature>
<dbReference type="GO" id="GO:0016579">
    <property type="term" value="P:protein deubiquitination"/>
    <property type="evidence" value="ECO:0007669"/>
    <property type="project" value="InterPro"/>
</dbReference>
<evidence type="ECO:0000259" key="8">
    <source>
        <dbReference type="PROSITE" id="PS50235"/>
    </source>
</evidence>
<dbReference type="InterPro" id="IPR028889">
    <property type="entry name" value="USP"/>
</dbReference>
<dbReference type="EC" id="3.4.19.12" evidence="2"/>
<dbReference type="GO" id="GO:0061136">
    <property type="term" value="P:regulation of proteasomal protein catabolic process"/>
    <property type="evidence" value="ECO:0007669"/>
    <property type="project" value="TreeGrafter"/>
</dbReference>
<accession>A0A8J2HV26</accession>
<feature type="region of interest" description="Disordered" evidence="7">
    <location>
        <begin position="754"/>
        <end position="775"/>
    </location>
</feature>
<dbReference type="Proteomes" id="UP000676310">
    <property type="component" value="Unassembled WGS sequence"/>
</dbReference>
<evidence type="ECO:0000313" key="10">
    <source>
        <dbReference type="Proteomes" id="UP000676310"/>
    </source>
</evidence>
<keyword evidence="6" id="KW-0788">Thiol protease</keyword>
<dbReference type="PANTHER" id="PTHR43982:SF6">
    <property type="entry name" value="UBIQUITIN CARBOXYL-TERMINAL HYDROLASE 2-RELATED"/>
    <property type="match status" value="1"/>
</dbReference>
<feature type="compositionally biased region" description="Basic and acidic residues" evidence="7">
    <location>
        <begin position="1251"/>
        <end position="1263"/>
    </location>
</feature>
<dbReference type="PROSITE" id="PS00973">
    <property type="entry name" value="USP_2"/>
    <property type="match status" value="1"/>
</dbReference>
<dbReference type="PROSITE" id="PS00972">
    <property type="entry name" value="USP_1"/>
    <property type="match status" value="1"/>
</dbReference>
<dbReference type="OrthoDB" id="2420415at2759"/>
<dbReference type="RefSeq" id="XP_043165679.1">
    <property type="nucleotide sequence ID" value="XM_043309744.1"/>
</dbReference>
<feature type="compositionally biased region" description="Pro residues" evidence="7">
    <location>
        <begin position="816"/>
        <end position="828"/>
    </location>
</feature>
<feature type="region of interest" description="Disordered" evidence="7">
    <location>
        <begin position="1241"/>
        <end position="1282"/>
    </location>
</feature>
<proteinExistence type="predicted"/>
<dbReference type="PANTHER" id="PTHR43982">
    <property type="entry name" value="UBIQUITIN CARBOXYL-TERMINAL HYDROLASE"/>
    <property type="match status" value="1"/>
</dbReference>
<name>A0A8J2HV26_9PLEO</name>
<dbReference type="InterPro" id="IPR025305">
    <property type="entry name" value="UCH_repeat_domain"/>
</dbReference>
<dbReference type="EMBL" id="CAJRGZ010000015">
    <property type="protein sequence ID" value="CAG5148054.1"/>
    <property type="molecule type" value="Genomic_DNA"/>
</dbReference>
<dbReference type="SUPFAM" id="SSF54001">
    <property type="entry name" value="Cysteine proteinases"/>
    <property type="match status" value="1"/>
</dbReference>
<sequence>MAPGKTAPRLLQDLFTYDPRHEERAGRNLLTSPPPQHDIKAPAVAAVPYRNCRHNLFTKSEQSLLPVPGEEPTSDTVYKVASYCLKCRWHVDVLVDHRINAAKVKSCGKGNEDYALHHFLYEGEDDATAMDRLEAQLRPRTYIFRCSAPECSVRARISMKPPCFSEQDIETLTNQAQLRRRWEAAKQIAGDRADANMARRVDAPDYLNTYLQDSLKPAKGKARIPLLNKKFLKTFGRDCDSILRRLGFEKHQEKEDETVVEAWYLPKPDEAASPLESTLRTKIEDARYELNTIILDMPESERVGCRHQPMYPTPSRGDMERALACADYAKVKGRETRSTNHEEDHPYYASLGAVGDFDDSLILFAFSRQGAVDIENKAYYFECLQDLAAGRQSDMLGMQVAMLASQGLTSKREAERAYQYFGIDPTHAGVISDDHIIGCFRSRLADVSVIQAEEARKQLRVLGDVRDSDRIRGEASGSIETYEQAMAFFDLDPGVADDFVPTMYSLKTQDNPSSIETARKAVEIIAETRNSERLRHFAKFGTMSDPEMDLGDAYALFQQPDRTVALDPAVLESVLSTYEIGTSERLRMEKAHALIQYDQSQRFGDNHVNPNRSEVRRNLYPLDSWPVGLRNIGNTCYLNSVLQFLFTIKPLRNLVLDIEKHMQDPSPEALKNKKVGRMLVTAERVLTAQKFVRELRALFERMTIASTETVQPAIDLASLALCKSDNPVESVQSPLVENTDSVGLGTIDGAAVSGPMLPPTAMQSAPAEAPAGSVVTDDEAKSVDSVMQNIDAAPMTPADSVMADDGSASKGESDIPAPPTRPPPIPPRADPKPATKPAVQSSTKIGRIEESARQQDAAEVMSNIFDLISCAITGDSILREGEQGDAIKKLFFGDVTTVMEKPDGVQKVQELRDHFLVATGQRDRSLYATLDEDFGLGEIEGGSGTRYDYVEQAAPIQIINVKRLQFNKGQPVYDHSHIGLEKTMYLDRYLARTPTLDEAQLLELRKAQWAKQKELRELDTKRTKLQTSGMEGMNLPDCLEATSEFVNSLATEKSEHEQPSWSQDFLPTPPPELSDALHTRAADLASDLSGIDDQMTILESEINTVFKDCNSVPYRLHAVFTHRGDVKGGHYWIYIYDFQNNDWRVYNDERVDPVVEESIVLDKEEGTRPKVSTGVVYVRADLVDEYTEAVCRRPEKPEEDVQTDVEMKDVTFTVDPDEEMPPVDLKDVPVIEGVVKDTGLVPYDEPLTTPPEKRVGVRLESPPKRGKGGIEVNDGFDDTERL</sequence>
<dbReference type="Pfam" id="PF00443">
    <property type="entry name" value="UCH"/>
    <property type="match status" value="1"/>
</dbReference>
<evidence type="ECO:0000256" key="6">
    <source>
        <dbReference type="ARBA" id="ARBA00022807"/>
    </source>
</evidence>
<comment type="caution">
    <text evidence="9">The sequence shown here is derived from an EMBL/GenBank/DDBJ whole genome shotgun (WGS) entry which is preliminary data.</text>
</comment>
<evidence type="ECO:0000256" key="5">
    <source>
        <dbReference type="ARBA" id="ARBA00022801"/>
    </source>
</evidence>
<protein>
    <recommendedName>
        <fullName evidence="2">ubiquitinyl hydrolase 1</fullName>
        <ecNumber evidence="2">3.4.19.12</ecNumber>
    </recommendedName>
</protein>
<dbReference type="GeneID" id="67013555"/>
<dbReference type="Gene3D" id="3.90.70.10">
    <property type="entry name" value="Cysteine proteinases"/>
    <property type="match status" value="2"/>
</dbReference>
<keyword evidence="3" id="KW-0645">Protease</keyword>
<evidence type="ECO:0000256" key="1">
    <source>
        <dbReference type="ARBA" id="ARBA00000707"/>
    </source>
</evidence>
<evidence type="ECO:0000256" key="7">
    <source>
        <dbReference type="SAM" id="MobiDB-lite"/>
    </source>
</evidence>
<dbReference type="PROSITE" id="PS50235">
    <property type="entry name" value="USP_3"/>
    <property type="match status" value="1"/>
</dbReference>
<evidence type="ECO:0000256" key="3">
    <source>
        <dbReference type="ARBA" id="ARBA00022670"/>
    </source>
</evidence>
<feature type="region of interest" description="Disordered" evidence="7">
    <location>
        <begin position="793"/>
        <end position="850"/>
    </location>
</feature>
<keyword evidence="10" id="KW-1185">Reference proteome</keyword>
<dbReference type="InterPro" id="IPR001394">
    <property type="entry name" value="Peptidase_C19_UCH"/>
</dbReference>
<dbReference type="GO" id="GO:0070628">
    <property type="term" value="F:proteasome binding"/>
    <property type="evidence" value="ECO:0007669"/>
    <property type="project" value="TreeGrafter"/>
</dbReference>
<dbReference type="GO" id="GO:0004843">
    <property type="term" value="F:cysteine-type deubiquitinase activity"/>
    <property type="evidence" value="ECO:0007669"/>
    <property type="project" value="UniProtKB-EC"/>
</dbReference>
<dbReference type="GO" id="GO:0043161">
    <property type="term" value="P:proteasome-mediated ubiquitin-dependent protein catabolic process"/>
    <property type="evidence" value="ECO:0007669"/>
    <property type="project" value="InterPro"/>
</dbReference>
<dbReference type="InterPro" id="IPR044635">
    <property type="entry name" value="UBP14-like"/>
</dbReference>
<organism evidence="9 10">
    <name type="scientific">Alternaria atra</name>
    <dbReference type="NCBI Taxonomy" id="119953"/>
    <lineage>
        <taxon>Eukaryota</taxon>
        <taxon>Fungi</taxon>
        <taxon>Dikarya</taxon>
        <taxon>Ascomycota</taxon>
        <taxon>Pezizomycotina</taxon>
        <taxon>Dothideomycetes</taxon>
        <taxon>Pleosporomycetidae</taxon>
        <taxon>Pleosporales</taxon>
        <taxon>Pleosporineae</taxon>
        <taxon>Pleosporaceae</taxon>
        <taxon>Alternaria</taxon>
        <taxon>Alternaria sect. Ulocladioides</taxon>
    </lineage>
</organism>
<reference evidence="9" key="1">
    <citation type="submission" date="2021-05" db="EMBL/GenBank/DDBJ databases">
        <authorList>
            <person name="Stam R."/>
        </authorList>
    </citation>
    <scope>NUCLEOTIDE SEQUENCE</scope>
    <source>
        <strain evidence="9">CS162</strain>
    </source>
</reference>
<dbReference type="InterPro" id="IPR018200">
    <property type="entry name" value="USP_CS"/>
</dbReference>
<dbReference type="InterPro" id="IPR038765">
    <property type="entry name" value="Papain-like_cys_pep_sf"/>
</dbReference>
<evidence type="ECO:0000313" key="9">
    <source>
        <dbReference type="EMBL" id="CAG5148054.1"/>
    </source>
</evidence>
<keyword evidence="5" id="KW-0378">Hydrolase</keyword>
<dbReference type="Pfam" id="PF13446">
    <property type="entry name" value="RPT"/>
    <property type="match status" value="2"/>
</dbReference>
<gene>
    <name evidence="9" type="ORF">ALTATR162_LOCUS2142</name>
</gene>
<comment type="catalytic activity">
    <reaction evidence="1">
        <text>Thiol-dependent hydrolysis of ester, thioester, amide, peptide and isopeptide bonds formed by the C-terminal Gly of ubiquitin (a 76-residue protein attached to proteins as an intracellular targeting signal).</text>
        <dbReference type="EC" id="3.4.19.12"/>
    </reaction>
</comment>